<dbReference type="GO" id="GO:0008235">
    <property type="term" value="F:metalloexopeptidase activity"/>
    <property type="evidence" value="ECO:0007669"/>
    <property type="project" value="InterPro"/>
</dbReference>
<dbReference type="Pfam" id="PF02225">
    <property type="entry name" value="PA"/>
    <property type="match status" value="1"/>
</dbReference>
<evidence type="ECO:0008006" key="6">
    <source>
        <dbReference type="Google" id="ProtNLM"/>
    </source>
</evidence>
<evidence type="ECO:0000259" key="2">
    <source>
        <dbReference type="Pfam" id="PF02225"/>
    </source>
</evidence>
<dbReference type="Proteomes" id="UP000215199">
    <property type="component" value="Unassembled WGS sequence"/>
</dbReference>
<feature type="domain" description="Peptidase M28" evidence="3">
    <location>
        <begin position="308"/>
        <end position="476"/>
    </location>
</feature>
<dbReference type="EMBL" id="NMUL01000049">
    <property type="protein sequence ID" value="OXM61142.1"/>
    <property type="molecule type" value="Genomic_DNA"/>
</dbReference>
<comment type="caution">
    <text evidence="4">The sequence shown here is derived from an EMBL/GenBank/DDBJ whole genome shotgun (WGS) entry which is preliminary data.</text>
</comment>
<dbReference type="InterPro" id="IPR046450">
    <property type="entry name" value="PA_dom_sf"/>
</dbReference>
<keyword evidence="1" id="KW-0732">Signal</keyword>
<dbReference type="PANTHER" id="PTHR12147">
    <property type="entry name" value="METALLOPEPTIDASE M28 FAMILY MEMBER"/>
    <property type="match status" value="1"/>
</dbReference>
<sequence>MWIAHDGSCRMSGFLRGLSGRATIVAAVAALVAGVTAAQASAASTATPDGGGGPSSAGCAERVNNTARKLVPCIRTEDLWHHMRVFQAIANANPGPDGHPSRNSGEPGYKASADYVAKVMRQAGYDVKIQTYKFFYFAYTALPVFSEVSPTAHNYTVVTDWNPGQATGSTTAALQPAGGIVIPPAPAPSSASGCTASDFTGFVPGRVALIQRGTCPFGVKVQNAQTAGATGVVIFNEGNPGRTAVLNGSLTDAAGNRIVPTIPVSFTSFATGQDLLGQYTTAIQGGTALPVLNLAVKAVVNPNADDYNVIADSKGGDPNHVVVVDAHLDAIYGAGMLDNASGSATILDIAQMMHKVKPRNKLRFIWFGGEELGLLGSTFYVNNLTPTELSKIGYDLDADVTATPNYVVGVLDPAGVDLFSRTVSTQFPPQVYEPSKVARDQGIGYFTSIGKKNILFSPVGTDAFSFNQAGIPASGVLTGQDCCKLQSDVDLFGGSLGNFEGTVPGTDGGCVDNPFRWCDNLANNDPKVMTFVSRGFATMVVDMAFDTSVLSSGGKVAAKTARPAAQAGTGTLTR</sequence>
<name>A0A229SQP7_9PSEU</name>
<dbReference type="InterPro" id="IPR007484">
    <property type="entry name" value="Peptidase_M28"/>
</dbReference>
<dbReference type="Pfam" id="PF04389">
    <property type="entry name" value="Peptidase_M28"/>
    <property type="match status" value="1"/>
</dbReference>
<organism evidence="4 5">
    <name type="scientific">Amycolatopsis vastitatis</name>
    <dbReference type="NCBI Taxonomy" id="1905142"/>
    <lineage>
        <taxon>Bacteria</taxon>
        <taxon>Bacillati</taxon>
        <taxon>Actinomycetota</taxon>
        <taxon>Actinomycetes</taxon>
        <taxon>Pseudonocardiales</taxon>
        <taxon>Pseudonocardiaceae</taxon>
        <taxon>Amycolatopsis</taxon>
    </lineage>
</organism>
<keyword evidence="5" id="KW-1185">Reference proteome</keyword>
<feature type="domain" description="PA" evidence="2">
    <location>
        <begin position="187"/>
        <end position="275"/>
    </location>
</feature>
<protein>
    <recommendedName>
        <fullName evidence="6">Aminopeptidase</fullName>
    </recommendedName>
</protein>
<dbReference type="AlphaFoldDB" id="A0A229SQP7"/>
<dbReference type="Gene3D" id="3.40.630.10">
    <property type="entry name" value="Zn peptidases"/>
    <property type="match status" value="1"/>
</dbReference>
<dbReference type="InterPro" id="IPR045175">
    <property type="entry name" value="M28_fam"/>
</dbReference>
<evidence type="ECO:0000256" key="1">
    <source>
        <dbReference type="SAM" id="SignalP"/>
    </source>
</evidence>
<dbReference type="SUPFAM" id="SSF53187">
    <property type="entry name" value="Zn-dependent exopeptidases"/>
    <property type="match status" value="1"/>
</dbReference>
<dbReference type="Gene3D" id="3.50.30.30">
    <property type="match status" value="1"/>
</dbReference>
<feature type="signal peptide" evidence="1">
    <location>
        <begin position="1"/>
        <end position="42"/>
    </location>
</feature>
<dbReference type="SUPFAM" id="SSF52025">
    <property type="entry name" value="PA domain"/>
    <property type="match status" value="1"/>
</dbReference>
<gene>
    <name evidence="4" type="ORF">CF165_39490</name>
</gene>
<reference evidence="5" key="1">
    <citation type="submission" date="2017-07" db="EMBL/GenBank/DDBJ databases">
        <title>Comparative genome mining reveals phylogenetic distribution patterns of secondary metabolites in Amycolatopsis.</title>
        <authorList>
            <person name="Adamek M."/>
            <person name="Alanjary M."/>
            <person name="Sales-Ortells H."/>
            <person name="Goodfellow M."/>
            <person name="Bull A.T."/>
            <person name="Kalinowski J."/>
            <person name="Ziemert N."/>
        </authorList>
    </citation>
    <scope>NUCLEOTIDE SEQUENCE [LARGE SCALE GENOMIC DNA]</scope>
    <source>
        <strain evidence="5">H5</strain>
    </source>
</reference>
<feature type="chain" id="PRO_5012533888" description="Aminopeptidase" evidence="1">
    <location>
        <begin position="43"/>
        <end position="574"/>
    </location>
</feature>
<dbReference type="GO" id="GO:0006508">
    <property type="term" value="P:proteolysis"/>
    <property type="evidence" value="ECO:0007669"/>
    <property type="project" value="InterPro"/>
</dbReference>
<evidence type="ECO:0000313" key="5">
    <source>
        <dbReference type="Proteomes" id="UP000215199"/>
    </source>
</evidence>
<accession>A0A229SQP7</accession>
<proteinExistence type="predicted"/>
<dbReference type="InterPro" id="IPR003137">
    <property type="entry name" value="PA_domain"/>
</dbReference>
<dbReference type="PANTHER" id="PTHR12147:SF26">
    <property type="entry name" value="PEPTIDASE M28 DOMAIN-CONTAINING PROTEIN"/>
    <property type="match status" value="1"/>
</dbReference>
<evidence type="ECO:0000259" key="3">
    <source>
        <dbReference type="Pfam" id="PF04389"/>
    </source>
</evidence>
<evidence type="ECO:0000313" key="4">
    <source>
        <dbReference type="EMBL" id="OXM61142.1"/>
    </source>
</evidence>